<feature type="compositionally biased region" description="Basic and acidic residues" evidence="8">
    <location>
        <begin position="151"/>
        <end position="175"/>
    </location>
</feature>
<feature type="binding site" evidence="5">
    <location>
        <position position="107"/>
    </location>
    <ligand>
        <name>Zn(2+)</name>
        <dbReference type="ChEBI" id="CHEBI:29105"/>
        <label>2</label>
    </ligand>
</feature>
<organism evidence="10 11">
    <name type="scientific">Petromyzon marinus</name>
    <name type="common">Sea lamprey</name>
    <dbReference type="NCBI Taxonomy" id="7757"/>
    <lineage>
        <taxon>Eukaryota</taxon>
        <taxon>Metazoa</taxon>
        <taxon>Chordata</taxon>
        <taxon>Craniata</taxon>
        <taxon>Vertebrata</taxon>
        <taxon>Cyclostomata</taxon>
        <taxon>Hyperoartia</taxon>
        <taxon>Petromyzontiformes</taxon>
        <taxon>Petromyzontidae</taxon>
        <taxon>Petromyzon</taxon>
    </lineage>
</organism>
<dbReference type="Pfam" id="PF00525">
    <property type="entry name" value="Crystallin"/>
    <property type="match status" value="1"/>
</dbReference>
<name>A0AAJ7TM76_PETMA</name>
<keyword evidence="1" id="KW-0273">Eye lens protein</keyword>
<dbReference type="InterPro" id="IPR008978">
    <property type="entry name" value="HSP20-like_chaperone"/>
</dbReference>
<evidence type="ECO:0000256" key="8">
    <source>
        <dbReference type="SAM" id="MobiDB-lite"/>
    </source>
</evidence>
<evidence type="ECO:0000256" key="6">
    <source>
        <dbReference type="PROSITE-ProRule" id="PRU00285"/>
    </source>
</evidence>
<dbReference type="PANTHER" id="PTHR45640:SF26">
    <property type="entry name" value="RE23625P"/>
    <property type="match status" value="1"/>
</dbReference>
<dbReference type="InterPro" id="IPR002068">
    <property type="entry name" value="A-crystallin/Hsp20_dom"/>
</dbReference>
<keyword evidence="3 5" id="KW-0862">Zinc</keyword>
<reference evidence="11" key="1">
    <citation type="submission" date="2025-08" db="UniProtKB">
        <authorList>
            <consortium name="RefSeq"/>
        </authorList>
    </citation>
    <scope>IDENTIFICATION</scope>
    <source>
        <tissue evidence="11">Sperm</tissue>
    </source>
</reference>
<keyword evidence="2 5" id="KW-0479">Metal-binding</keyword>
<evidence type="ECO:0000256" key="1">
    <source>
        <dbReference type="ARBA" id="ARBA00022613"/>
    </source>
</evidence>
<gene>
    <name evidence="11" type="primary">LOC116948150</name>
</gene>
<protein>
    <submittedName>
        <fullName evidence="11">Alpha-crystallin A chain-like</fullName>
    </submittedName>
</protein>
<dbReference type="GeneID" id="116948150"/>
<accession>A0AAJ7TM76</accession>
<evidence type="ECO:0000259" key="9">
    <source>
        <dbReference type="PROSITE" id="PS01031"/>
    </source>
</evidence>
<feature type="region of interest" description="Disordered" evidence="8">
    <location>
        <begin position="148"/>
        <end position="186"/>
    </location>
</feature>
<dbReference type="KEGG" id="pmrn:116948150"/>
<keyword evidence="10" id="KW-1185">Reference proteome</keyword>
<feature type="domain" description="SHSP" evidence="9">
    <location>
        <begin position="59"/>
        <end position="170"/>
    </location>
</feature>
<comment type="similarity">
    <text evidence="4 6 7">Belongs to the small heat shock protein (HSP20) family.</text>
</comment>
<evidence type="ECO:0000256" key="4">
    <source>
        <dbReference type="PIRNR" id="PIRNR036514"/>
    </source>
</evidence>
<dbReference type="PRINTS" id="PR00299">
    <property type="entry name" value="ACRYSTALLIN"/>
</dbReference>
<dbReference type="InterPro" id="IPR003090">
    <property type="entry name" value="Alpha-crystallin_N"/>
</dbReference>
<dbReference type="GO" id="GO:0051082">
    <property type="term" value="F:unfolded protein binding"/>
    <property type="evidence" value="ECO:0007669"/>
    <property type="project" value="TreeGrafter"/>
</dbReference>
<evidence type="ECO:0000256" key="3">
    <source>
        <dbReference type="ARBA" id="ARBA00022833"/>
    </source>
</evidence>
<dbReference type="InterPro" id="IPR001436">
    <property type="entry name" value="Alpha-crystallin/sHSP_animal"/>
</dbReference>
<dbReference type="GO" id="GO:0005737">
    <property type="term" value="C:cytoplasm"/>
    <property type="evidence" value="ECO:0007669"/>
    <property type="project" value="TreeGrafter"/>
</dbReference>
<dbReference type="GO" id="GO:0042026">
    <property type="term" value="P:protein refolding"/>
    <property type="evidence" value="ECO:0007669"/>
    <property type="project" value="TreeGrafter"/>
</dbReference>
<evidence type="ECO:0000313" key="11">
    <source>
        <dbReference type="RefSeq" id="XP_032820452.1"/>
    </source>
</evidence>
<feature type="binding site" evidence="5">
    <location>
        <position position="114"/>
    </location>
    <ligand>
        <name>Zn(2+)</name>
        <dbReference type="ChEBI" id="CHEBI:29105"/>
        <label>1</label>
    </ligand>
</feature>
<dbReference type="Proteomes" id="UP001318040">
    <property type="component" value="Chromosome 32"/>
</dbReference>
<dbReference type="GO" id="GO:0005212">
    <property type="term" value="F:structural constituent of eye lens"/>
    <property type="evidence" value="ECO:0007669"/>
    <property type="project" value="UniProtKB-KW"/>
</dbReference>
<dbReference type="GO" id="GO:0043066">
    <property type="term" value="P:negative regulation of apoptotic process"/>
    <property type="evidence" value="ECO:0007669"/>
    <property type="project" value="TreeGrafter"/>
</dbReference>
<dbReference type="GO" id="GO:0046872">
    <property type="term" value="F:metal ion binding"/>
    <property type="evidence" value="ECO:0007669"/>
    <property type="project" value="UniProtKB-KW"/>
</dbReference>
<dbReference type="GO" id="GO:0009408">
    <property type="term" value="P:response to heat"/>
    <property type="evidence" value="ECO:0007669"/>
    <property type="project" value="TreeGrafter"/>
</dbReference>
<evidence type="ECO:0000256" key="5">
    <source>
        <dbReference type="PIRSR" id="PIRSR036514-1"/>
    </source>
</evidence>
<dbReference type="SUPFAM" id="SSF49764">
    <property type="entry name" value="HSP20-like chaperones"/>
    <property type="match status" value="1"/>
</dbReference>
<dbReference type="PIRSF" id="PIRSF036514">
    <property type="entry name" value="Sm_HSP_B1"/>
    <property type="match status" value="1"/>
</dbReference>
<dbReference type="PANTHER" id="PTHR45640">
    <property type="entry name" value="HEAT SHOCK PROTEIN HSP-12.2-RELATED"/>
    <property type="match status" value="1"/>
</dbReference>
<dbReference type="PROSITE" id="PS01031">
    <property type="entry name" value="SHSP"/>
    <property type="match status" value="1"/>
</dbReference>
<dbReference type="Gene3D" id="2.60.40.790">
    <property type="match status" value="1"/>
</dbReference>
<evidence type="ECO:0000256" key="7">
    <source>
        <dbReference type="RuleBase" id="RU003616"/>
    </source>
</evidence>
<dbReference type="AlphaFoldDB" id="A0AAJ7TM76"/>
<dbReference type="GO" id="GO:0005634">
    <property type="term" value="C:nucleus"/>
    <property type="evidence" value="ECO:0007669"/>
    <property type="project" value="TreeGrafter"/>
</dbReference>
<sequence length="186" mass="21146">MEVTIQHPFLRRPFGSLFNSRLFDQFFGEGLFDSEPFFGQSVSQNPFLLLQGRSSPMQRLTSILDSGLSELRVDRERFAIHLDVRHFSPTELSVRIVDDSIEVHAKHEERADEHGLVSREFLRRYRLPVGVQAESVTAALTTDGVLTLSAPRRDGREPRDTRETRPVHIACDDKSSPVGPPPPERK</sequence>
<evidence type="ECO:0000256" key="2">
    <source>
        <dbReference type="ARBA" id="ARBA00022723"/>
    </source>
</evidence>
<feature type="binding site" evidence="5">
    <location>
        <position position="109"/>
    </location>
    <ligand>
        <name>Zn(2+)</name>
        <dbReference type="ChEBI" id="CHEBI:29105"/>
        <label>1</label>
    </ligand>
</feature>
<dbReference type="Pfam" id="PF00011">
    <property type="entry name" value="HSP20"/>
    <property type="match status" value="1"/>
</dbReference>
<dbReference type="RefSeq" id="XP_032820452.1">
    <property type="nucleotide sequence ID" value="XM_032964561.1"/>
</dbReference>
<proteinExistence type="inferred from homology"/>
<dbReference type="InterPro" id="IPR055269">
    <property type="entry name" value="Alpha-crystallin/HSP_16"/>
</dbReference>
<evidence type="ECO:0000313" key="10">
    <source>
        <dbReference type="Proteomes" id="UP001318040"/>
    </source>
</evidence>